<name>A0A9C6U5M7_FRAOC</name>
<dbReference type="RefSeq" id="XP_052121559.1">
    <property type="nucleotide sequence ID" value="XM_052265599.1"/>
</dbReference>
<proteinExistence type="predicted"/>
<dbReference type="KEGG" id="foc:113212918"/>
<keyword evidence="2" id="KW-1185">Reference proteome</keyword>
<feature type="region of interest" description="Disordered" evidence="1">
    <location>
        <begin position="1"/>
        <end position="39"/>
    </location>
</feature>
<dbReference type="OrthoDB" id="6361347at2759"/>
<reference evidence="3 4" key="1">
    <citation type="submission" date="2025-04" db="UniProtKB">
        <authorList>
            <consortium name="RefSeq"/>
        </authorList>
    </citation>
    <scope>IDENTIFICATION</scope>
    <source>
        <tissue evidence="3 4">Whole organism</tissue>
    </source>
</reference>
<organism evidence="2 3">
    <name type="scientific">Frankliniella occidentalis</name>
    <name type="common">Western flower thrips</name>
    <name type="synonym">Euthrips occidentalis</name>
    <dbReference type="NCBI Taxonomy" id="133901"/>
    <lineage>
        <taxon>Eukaryota</taxon>
        <taxon>Metazoa</taxon>
        <taxon>Ecdysozoa</taxon>
        <taxon>Arthropoda</taxon>
        <taxon>Hexapoda</taxon>
        <taxon>Insecta</taxon>
        <taxon>Pterygota</taxon>
        <taxon>Neoptera</taxon>
        <taxon>Paraneoptera</taxon>
        <taxon>Thysanoptera</taxon>
        <taxon>Terebrantia</taxon>
        <taxon>Thripoidea</taxon>
        <taxon>Thripidae</taxon>
        <taxon>Frankliniella</taxon>
    </lineage>
</organism>
<sequence>MPELPEGGAEEGEGDFCLPPPECPLGDQDAGAGTPQPSSRVQRIKTAEQAALEWRAQYVQVEYPPNVAELSGDFKVFSQEGYSTPGDSGSAQDVRPPWFDEQLFLEGQRVARDNHAGMATAEAQALFLLFAFPAGLDPLVSTTRSDTPETAGRRYLSTNMRLLSWITSDPFDPESECYRNLVAVRRMHANVRKACNDGKPEELAVRFTIGRDQPRELLCPQAALFESVFSSVPGGSYAGPCPAMSAFEGRDPGRLGAVKLSVDRYRRPFLSQGEMAITQWGFFGLFILKPQVFAAPYVTRRELEAVVHLWAVLGYCLGIDDTFNWALGGLDLVLKRSELYLRTLAVPNLRTLGAEGTARWEHMTRCMVEGMRQYMPISALEVSLAYLTEDVLELGTVLPKALTWRQTFQLWRLRLFLQYLPRWVPSWASVMSRGLGRMFRKAARVAGIKSDLVE</sequence>
<dbReference type="Proteomes" id="UP000504606">
    <property type="component" value="Unplaced"/>
</dbReference>
<evidence type="ECO:0000313" key="4">
    <source>
        <dbReference type="RefSeq" id="XP_052121561.1"/>
    </source>
</evidence>
<dbReference type="PANTHER" id="PTHR37159:SF1">
    <property type="entry name" value="GH11867P"/>
    <property type="match status" value="1"/>
</dbReference>
<dbReference type="GeneID" id="113212918"/>
<dbReference type="RefSeq" id="XP_052121561.1">
    <property type="nucleotide sequence ID" value="XM_052265601.1"/>
</dbReference>
<dbReference type="PANTHER" id="PTHR37159">
    <property type="entry name" value="GH11867P"/>
    <property type="match status" value="1"/>
</dbReference>
<evidence type="ECO:0000313" key="2">
    <source>
        <dbReference type="Proteomes" id="UP000504606"/>
    </source>
</evidence>
<evidence type="ECO:0000256" key="1">
    <source>
        <dbReference type="SAM" id="MobiDB-lite"/>
    </source>
</evidence>
<gene>
    <name evidence="3 4" type="primary">LOC113212918</name>
</gene>
<protein>
    <submittedName>
        <fullName evidence="3 4">Uncharacterized protein LOC113212918</fullName>
    </submittedName>
</protein>
<evidence type="ECO:0000313" key="3">
    <source>
        <dbReference type="RefSeq" id="XP_052121559.1"/>
    </source>
</evidence>
<accession>A0A9C6U5M7</accession>
<dbReference type="AlphaFoldDB" id="A0A9C6U5M7"/>